<feature type="domain" description="Oxidoreductase molybdopterin-binding" evidence="2">
    <location>
        <begin position="31"/>
        <end position="179"/>
    </location>
</feature>
<accession>A0A1J4P321</accession>
<evidence type="ECO:0000313" key="3">
    <source>
        <dbReference type="EMBL" id="OIJ69143.1"/>
    </source>
</evidence>
<dbReference type="EMBL" id="LAVA02000009">
    <property type="protein sequence ID" value="OIJ69143.1"/>
    <property type="molecule type" value="Genomic_DNA"/>
</dbReference>
<dbReference type="Gene3D" id="3.90.420.10">
    <property type="entry name" value="Oxidoreductase, molybdopterin-binding domain"/>
    <property type="match status" value="1"/>
</dbReference>
<dbReference type="RefSeq" id="WP_046589996.1">
    <property type="nucleotide sequence ID" value="NZ_LAVA02000009.1"/>
</dbReference>
<dbReference type="Pfam" id="PF00174">
    <property type="entry name" value="Oxidored_molyb"/>
    <property type="match status" value="1"/>
</dbReference>
<name>A0A1J4P321_9ACTN</name>
<feature type="compositionally biased region" description="Acidic residues" evidence="1">
    <location>
        <begin position="199"/>
        <end position="216"/>
    </location>
</feature>
<dbReference type="Proteomes" id="UP000034196">
    <property type="component" value="Unassembled WGS sequence"/>
</dbReference>
<dbReference type="OrthoDB" id="9795587at2"/>
<dbReference type="AlphaFoldDB" id="A0A1J4P321"/>
<comment type="caution">
    <text evidence="3">The sequence shown here is derived from an EMBL/GenBank/DDBJ whole genome shotgun (WGS) entry which is preliminary data.</text>
</comment>
<dbReference type="InterPro" id="IPR036374">
    <property type="entry name" value="OxRdtase_Mopterin-bd_sf"/>
</dbReference>
<keyword evidence="4" id="KW-1185">Reference proteome</keyword>
<organism evidence="3 4">
    <name type="scientific">Streptomyces mangrovisoli</name>
    <dbReference type="NCBI Taxonomy" id="1428628"/>
    <lineage>
        <taxon>Bacteria</taxon>
        <taxon>Bacillati</taxon>
        <taxon>Actinomycetota</taxon>
        <taxon>Actinomycetes</taxon>
        <taxon>Kitasatosporales</taxon>
        <taxon>Streptomycetaceae</taxon>
        <taxon>Streptomyces</taxon>
    </lineage>
</organism>
<gene>
    <name evidence="3" type="ORF">WN71_004205</name>
</gene>
<dbReference type="STRING" id="1428628.WN71_004205"/>
<evidence type="ECO:0000256" key="1">
    <source>
        <dbReference type="SAM" id="MobiDB-lite"/>
    </source>
</evidence>
<protein>
    <submittedName>
        <fullName evidence="3">Sulfite oxidase-like oxidoreductase</fullName>
    </submittedName>
</protein>
<reference evidence="3" key="1">
    <citation type="submission" date="2016-10" db="EMBL/GenBank/DDBJ databases">
        <title>Genome sequence of Streptomyces mangrovisoli MUSC 149.</title>
        <authorList>
            <person name="Lee L.-H."/>
            <person name="Ser H.-L."/>
        </authorList>
    </citation>
    <scope>NUCLEOTIDE SEQUENCE [LARGE SCALE GENOMIC DNA]</scope>
    <source>
        <strain evidence="3">MUSC 149</strain>
    </source>
</reference>
<dbReference type="InterPro" id="IPR000572">
    <property type="entry name" value="OxRdtase_Mopterin-bd_dom"/>
</dbReference>
<evidence type="ECO:0000313" key="4">
    <source>
        <dbReference type="Proteomes" id="UP000034196"/>
    </source>
</evidence>
<dbReference type="PANTHER" id="PTHR43032:SF4">
    <property type="entry name" value="OXIDOREDUCTASE MOLYBDOPTERIN-BINDING DOMAIN-CONTAINING PROTEIN"/>
    <property type="match status" value="1"/>
</dbReference>
<sequence length="225" mass="24896">MDDASSPRAGVRGRIPPGQRHVAGWPVSHYGPVPRFRPERWNLRVFGATASGGTREWKFDDLAALPRVTVVADLRCASGPTSTDHEWYGIPAATVLDLAPPAPGVTHVMAWAEYGYSANLRLSDFAAEGTLMATHHNGEPLTAEHGFPLRLVVPHLYGYKSPKWLRGIEYMTADRRGFWEERGYHNLADPWKQQRYSYQEDEADEADEADTADAADEGQLGPSAP</sequence>
<evidence type="ECO:0000259" key="2">
    <source>
        <dbReference type="Pfam" id="PF00174"/>
    </source>
</evidence>
<feature type="region of interest" description="Disordered" evidence="1">
    <location>
        <begin position="195"/>
        <end position="225"/>
    </location>
</feature>
<proteinExistence type="predicted"/>
<dbReference type="SUPFAM" id="SSF56524">
    <property type="entry name" value="Oxidoreductase molybdopterin-binding domain"/>
    <property type="match status" value="1"/>
</dbReference>
<dbReference type="PANTHER" id="PTHR43032">
    <property type="entry name" value="PROTEIN-METHIONINE-SULFOXIDE REDUCTASE"/>
    <property type="match status" value="1"/>
</dbReference>